<comment type="caution">
    <text evidence="2">The sequence shown here is derived from an EMBL/GenBank/DDBJ whole genome shotgun (WGS) entry which is preliminary data.</text>
</comment>
<evidence type="ECO:0000313" key="3">
    <source>
        <dbReference type="Proteomes" id="UP001258017"/>
    </source>
</evidence>
<accession>A0AAD9VP54</accession>
<evidence type="ECO:0000256" key="1">
    <source>
        <dbReference type="ARBA" id="ARBA00010574"/>
    </source>
</evidence>
<dbReference type="EMBL" id="JAIFRP010000045">
    <property type="protein sequence ID" value="KAK2580922.1"/>
    <property type="molecule type" value="Genomic_DNA"/>
</dbReference>
<name>A0AAD9VP54_9HYME</name>
<dbReference type="PANTHER" id="PTHR21043:SF0">
    <property type="entry name" value="MITOCHONDRIAL ASSEMBLY OF RIBOSOMAL LARGE SUBUNIT PROTEIN 1"/>
    <property type="match status" value="1"/>
</dbReference>
<dbReference type="Gene3D" id="3.30.460.10">
    <property type="entry name" value="Beta Polymerase, domain 2"/>
    <property type="match status" value="1"/>
</dbReference>
<dbReference type="SUPFAM" id="SSF81301">
    <property type="entry name" value="Nucleotidyltransferase"/>
    <property type="match status" value="1"/>
</dbReference>
<dbReference type="InterPro" id="IPR043519">
    <property type="entry name" value="NT_sf"/>
</dbReference>
<protein>
    <submittedName>
        <fullName evidence="2">Uncharacterized protein</fullName>
    </submittedName>
</protein>
<dbReference type="InterPro" id="IPR004394">
    <property type="entry name" value="Iojap/RsfS/C7orf30"/>
</dbReference>
<dbReference type="GO" id="GO:0090071">
    <property type="term" value="P:negative regulation of ribosome biogenesis"/>
    <property type="evidence" value="ECO:0007669"/>
    <property type="project" value="TreeGrafter"/>
</dbReference>
<comment type="similarity">
    <text evidence="1">Belongs to the Iojap/RsfS family.</text>
</comment>
<evidence type="ECO:0000313" key="2">
    <source>
        <dbReference type="EMBL" id="KAK2580922.1"/>
    </source>
</evidence>
<dbReference type="GO" id="GO:0043023">
    <property type="term" value="F:ribosomal large subunit binding"/>
    <property type="evidence" value="ECO:0007669"/>
    <property type="project" value="TreeGrafter"/>
</dbReference>
<organism evidence="2 3">
    <name type="scientific">Odynerus spinipes</name>
    <dbReference type="NCBI Taxonomy" id="1348599"/>
    <lineage>
        <taxon>Eukaryota</taxon>
        <taxon>Metazoa</taxon>
        <taxon>Ecdysozoa</taxon>
        <taxon>Arthropoda</taxon>
        <taxon>Hexapoda</taxon>
        <taxon>Insecta</taxon>
        <taxon>Pterygota</taxon>
        <taxon>Neoptera</taxon>
        <taxon>Endopterygota</taxon>
        <taxon>Hymenoptera</taxon>
        <taxon>Apocrita</taxon>
        <taxon>Aculeata</taxon>
        <taxon>Vespoidea</taxon>
        <taxon>Vespidae</taxon>
        <taxon>Eumeninae</taxon>
        <taxon>Odynerus</taxon>
    </lineage>
</organism>
<dbReference type="GO" id="GO:0005739">
    <property type="term" value="C:mitochondrion"/>
    <property type="evidence" value="ECO:0007669"/>
    <property type="project" value="TreeGrafter"/>
</dbReference>
<dbReference type="GO" id="GO:0017148">
    <property type="term" value="P:negative regulation of translation"/>
    <property type="evidence" value="ECO:0007669"/>
    <property type="project" value="TreeGrafter"/>
</dbReference>
<proteinExistence type="inferred from homology"/>
<reference evidence="2" key="1">
    <citation type="submission" date="2021-08" db="EMBL/GenBank/DDBJ databases">
        <authorList>
            <person name="Misof B."/>
            <person name="Oliver O."/>
            <person name="Podsiadlowski L."/>
            <person name="Donath A."/>
            <person name="Peters R."/>
            <person name="Mayer C."/>
            <person name="Rust J."/>
            <person name="Gunkel S."/>
            <person name="Lesny P."/>
            <person name="Martin S."/>
            <person name="Oeyen J.P."/>
            <person name="Petersen M."/>
            <person name="Panagiotis P."/>
            <person name="Wilbrandt J."/>
            <person name="Tanja T."/>
        </authorList>
    </citation>
    <scope>NUCLEOTIDE SEQUENCE</scope>
    <source>
        <strain evidence="2">GBR_01_08_01A</strain>
        <tissue evidence="2">Thorax + abdomen</tissue>
    </source>
</reference>
<dbReference type="Proteomes" id="UP001258017">
    <property type="component" value="Unassembled WGS sequence"/>
</dbReference>
<dbReference type="AlphaFoldDB" id="A0AAD9VP54"/>
<sequence length="182" mass="21279">METLLMFEFNNNSVLSSQNKLPNEKSAIESEDDVEEVTSKHKIFRDEDSKVILDVDEERDRIFLDNLRIQEEVHDPYSGLNLDRKSQRHMNALAEYVRKVYKLKMHKKDIVPKIEGAKSKDWIALDLGNIALHIFSAAARERYDLETLWTVGSDYDDETHKPETDIMEQYNAFLKVFEPAET</sequence>
<dbReference type="Pfam" id="PF02410">
    <property type="entry name" value="RsfS"/>
    <property type="match status" value="1"/>
</dbReference>
<reference evidence="2" key="2">
    <citation type="journal article" date="2023" name="Commun. Biol.">
        <title>Intrasexual cuticular hydrocarbon dimorphism in a wasp sheds light on hydrocarbon biosynthesis genes in Hymenoptera.</title>
        <authorList>
            <person name="Moris V.C."/>
            <person name="Podsiadlowski L."/>
            <person name="Martin S."/>
            <person name="Oeyen J.P."/>
            <person name="Donath A."/>
            <person name="Petersen M."/>
            <person name="Wilbrandt J."/>
            <person name="Misof B."/>
            <person name="Liedtke D."/>
            <person name="Thamm M."/>
            <person name="Scheiner R."/>
            <person name="Schmitt T."/>
            <person name="Niehuis O."/>
        </authorList>
    </citation>
    <scope>NUCLEOTIDE SEQUENCE</scope>
    <source>
        <strain evidence="2">GBR_01_08_01A</strain>
    </source>
</reference>
<dbReference type="PANTHER" id="PTHR21043">
    <property type="entry name" value="IOJAP SUPERFAMILY ORTHOLOG"/>
    <property type="match status" value="1"/>
</dbReference>
<keyword evidence="3" id="KW-1185">Reference proteome</keyword>
<gene>
    <name evidence="2" type="ORF">KPH14_005991</name>
</gene>